<organism evidence="2 3">
    <name type="scientific">Staurois parvus</name>
    <dbReference type="NCBI Taxonomy" id="386267"/>
    <lineage>
        <taxon>Eukaryota</taxon>
        <taxon>Metazoa</taxon>
        <taxon>Chordata</taxon>
        <taxon>Craniata</taxon>
        <taxon>Vertebrata</taxon>
        <taxon>Euteleostomi</taxon>
        <taxon>Amphibia</taxon>
        <taxon>Batrachia</taxon>
        <taxon>Anura</taxon>
        <taxon>Neobatrachia</taxon>
        <taxon>Ranoidea</taxon>
        <taxon>Ranidae</taxon>
        <taxon>Staurois</taxon>
    </lineage>
</organism>
<keyword evidence="3" id="KW-1185">Reference proteome</keyword>
<comment type="caution">
    <text evidence="2">The sequence shown here is derived from an EMBL/GenBank/DDBJ whole genome shotgun (WGS) entry which is preliminary data.</text>
</comment>
<accession>A0ABN9EWT2</accession>
<gene>
    <name evidence="2" type="ORF">SPARVUS_LOCUS10793244</name>
</gene>
<feature type="non-terminal residue" evidence="2">
    <location>
        <position position="1"/>
    </location>
</feature>
<reference evidence="2" key="1">
    <citation type="submission" date="2023-05" db="EMBL/GenBank/DDBJ databases">
        <authorList>
            <person name="Stuckert A."/>
        </authorList>
    </citation>
    <scope>NUCLEOTIDE SEQUENCE</scope>
</reference>
<name>A0ABN9EWT2_9NEOB</name>
<proteinExistence type="predicted"/>
<protein>
    <submittedName>
        <fullName evidence="2">Uncharacterized protein</fullName>
    </submittedName>
</protein>
<feature type="compositionally biased region" description="Basic residues" evidence="1">
    <location>
        <begin position="18"/>
        <end position="29"/>
    </location>
</feature>
<feature type="region of interest" description="Disordered" evidence="1">
    <location>
        <begin position="14"/>
        <end position="41"/>
    </location>
</feature>
<dbReference type="EMBL" id="CATNWA010015983">
    <property type="protein sequence ID" value="CAI9588707.1"/>
    <property type="molecule type" value="Genomic_DNA"/>
</dbReference>
<dbReference type="Proteomes" id="UP001162483">
    <property type="component" value="Unassembled WGS sequence"/>
</dbReference>
<evidence type="ECO:0000313" key="3">
    <source>
        <dbReference type="Proteomes" id="UP001162483"/>
    </source>
</evidence>
<evidence type="ECO:0000313" key="2">
    <source>
        <dbReference type="EMBL" id="CAI9588707.1"/>
    </source>
</evidence>
<evidence type="ECO:0000256" key="1">
    <source>
        <dbReference type="SAM" id="MobiDB-lite"/>
    </source>
</evidence>
<sequence length="41" mass="4608">PLTLYLASADWPCAGHMHPTKPKKKKKTLAVHQTEHVQNDS</sequence>